<dbReference type="InterPro" id="IPR035952">
    <property type="entry name" value="Rhomboid-like_sf"/>
</dbReference>
<dbReference type="GO" id="GO:0016020">
    <property type="term" value="C:membrane"/>
    <property type="evidence" value="ECO:0007669"/>
    <property type="project" value="UniProtKB-SubCell"/>
</dbReference>
<dbReference type="GO" id="GO:0004252">
    <property type="term" value="F:serine-type endopeptidase activity"/>
    <property type="evidence" value="ECO:0007669"/>
    <property type="project" value="InterPro"/>
</dbReference>
<accession>A0A7V8SYH6</accession>
<comment type="subcellular location">
    <subcellularLocation>
        <location evidence="1">Membrane</location>
        <topology evidence="1">Multi-pass membrane protein</topology>
    </subcellularLocation>
</comment>
<evidence type="ECO:0000256" key="3">
    <source>
        <dbReference type="ARBA" id="ARBA00022692"/>
    </source>
</evidence>
<dbReference type="PANTHER" id="PTHR43731">
    <property type="entry name" value="RHOMBOID PROTEASE"/>
    <property type="match status" value="1"/>
</dbReference>
<evidence type="ECO:0000256" key="7">
    <source>
        <dbReference type="SAM" id="Phobius"/>
    </source>
</evidence>
<evidence type="ECO:0000256" key="2">
    <source>
        <dbReference type="ARBA" id="ARBA00009045"/>
    </source>
</evidence>
<evidence type="ECO:0000313" key="10">
    <source>
        <dbReference type="Proteomes" id="UP000567293"/>
    </source>
</evidence>
<feature type="transmembrane region" description="Helical" evidence="7">
    <location>
        <begin position="202"/>
        <end position="221"/>
    </location>
</feature>
<keyword evidence="5 7" id="KW-1133">Transmembrane helix</keyword>
<dbReference type="Proteomes" id="UP000567293">
    <property type="component" value="Unassembled WGS sequence"/>
</dbReference>
<protein>
    <submittedName>
        <fullName evidence="9">Rhomboid family intramembrane serine protease</fullName>
    </submittedName>
</protein>
<keyword evidence="9" id="KW-0645">Protease</keyword>
<feature type="transmembrane region" description="Helical" evidence="7">
    <location>
        <begin position="71"/>
        <end position="97"/>
    </location>
</feature>
<dbReference type="InterPro" id="IPR050925">
    <property type="entry name" value="Rhomboid_protease_S54"/>
</dbReference>
<dbReference type="Pfam" id="PF01694">
    <property type="entry name" value="Rhomboid"/>
    <property type="match status" value="1"/>
</dbReference>
<comment type="similarity">
    <text evidence="2">Belongs to the peptidase S54 family.</text>
</comment>
<dbReference type="Gene3D" id="1.20.1540.10">
    <property type="entry name" value="Rhomboid-like"/>
    <property type="match status" value="1"/>
</dbReference>
<keyword evidence="4" id="KW-0378">Hydrolase</keyword>
<dbReference type="AlphaFoldDB" id="A0A7V8SYH6"/>
<dbReference type="InterPro" id="IPR022764">
    <property type="entry name" value="Peptidase_S54_rhomboid_dom"/>
</dbReference>
<feature type="transmembrane region" description="Helical" evidence="7">
    <location>
        <begin position="12"/>
        <end position="31"/>
    </location>
</feature>
<dbReference type="SUPFAM" id="SSF144091">
    <property type="entry name" value="Rhomboid-like"/>
    <property type="match status" value="1"/>
</dbReference>
<comment type="caution">
    <text evidence="9">The sequence shown here is derived from an EMBL/GenBank/DDBJ whole genome shotgun (WGS) entry which is preliminary data.</text>
</comment>
<feature type="transmembrane region" description="Helical" evidence="7">
    <location>
        <begin position="109"/>
        <end position="129"/>
    </location>
</feature>
<gene>
    <name evidence="9" type="ORF">HRJ53_18470</name>
</gene>
<evidence type="ECO:0000256" key="4">
    <source>
        <dbReference type="ARBA" id="ARBA00022801"/>
    </source>
</evidence>
<proteinExistence type="inferred from homology"/>
<dbReference type="FunFam" id="1.20.1540.10:FF:000027">
    <property type="entry name" value="Rhomboid family intramembrane serine protease"/>
    <property type="match status" value="1"/>
</dbReference>
<evidence type="ECO:0000259" key="8">
    <source>
        <dbReference type="Pfam" id="PF01694"/>
    </source>
</evidence>
<keyword evidence="10" id="KW-1185">Reference proteome</keyword>
<evidence type="ECO:0000313" key="9">
    <source>
        <dbReference type="EMBL" id="MBA0086971.1"/>
    </source>
</evidence>
<keyword evidence="3 7" id="KW-0812">Transmembrane</keyword>
<dbReference type="GO" id="GO:0006508">
    <property type="term" value="P:proteolysis"/>
    <property type="evidence" value="ECO:0007669"/>
    <property type="project" value="UniProtKB-KW"/>
</dbReference>
<evidence type="ECO:0000256" key="6">
    <source>
        <dbReference type="ARBA" id="ARBA00023136"/>
    </source>
</evidence>
<dbReference type="PANTHER" id="PTHR43731:SF14">
    <property type="entry name" value="PRESENILIN-ASSOCIATED RHOMBOID-LIKE PROTEIN, MITOCHONDRIAL"/>
    <property type="match status" value="1"/>
</dbReference>
<name>A0A7V8SYH6_9BACT</name>
<feature type="transmembrane region" description="Helical" evidence="7">
    <location>
        <begin position="135"/>
        <end position="154"/>
    </location>
</feature>
<evidence type="ECO:0000256" key="5">
    <source>
        <dbReference type="ARBA" id="ARBA00022989"/>
    </source>
</evidence>
<feature type="domain" description="Peptidase S54 rhomboid" evidence="8">
    <location>
        <begin position="74"/>
        <end position="220"/>
    </location>
</feature>
<evidence type="ECO:0000256" key="1">
    <source>
        <dbReference type="ARBA" id="ARBA00004141"/>
    </source>
</evidence>
<dbReference type="EMBL" id="JACDQQ010001766">
    <property type="protein sequence ID" value="MBA0086971.1"/>
    <property type="molecule type" value="Genomic_DNA"/>
</dbReference>
<keyword evidence="6 7" id="KW-0472">Membrane</keyword>
<reference evidence="9" key="1">
    <citation type="submission" date="2020-06" db="EMBL/GenBank/DDBJ databases">
        <title>Legume-microbial interactions unlock mineral nutrients during tropical forest succession.</title>
        <authorList>
            <person name="Epihov D.Z."/>
        </authorList>
    </citation>
    <scope>NUCLEOTIDE SEQUENCE [LARGE SCALE GENOMIC DNA]</scope>
    <source>
        <strain evidence="9">Pan2503</strain>
    </source>
</reference>
<feature type="transmembrane region" description="Helical" evidence="7">
    <location>
        <begin position="161"/>
        <end position="182"/>
    </location>
</feature>
<sequence>MFIPLKDINPSRSYPIVNISLIIANVALFFYELSLQFTLTPRAYAEFLSSYSTVPARLPAYFSGHGTFEMAFLPILTSMFLHSGFVHIAGNMLFLWIFGDNVEDFFGHIPYLFFYLFCGIGAALAHSFFNLYSRVPALGASGAISGVMGAYILLYPRARILTLVFVFLLPIPAVVVLGEWFLVQFLAGINTLGGGPSGGVAVMAHVGGFLLGMLITALVRWH</sequence>
<organism evidence="9 10">
    <name type="scientific">Candidatus Acidiferrum panamense</name>
    <dbReference type="NCBI Taxonomy" id="2741543"/>
    <lineage>
        <taxon>Bacteria</taxon>
        <taxon>Pseudomonadati</taxon>
        <taxon>Acidobacteriota</taxon>
        <taxon>Terriglobia</taxon>
        <taxon>Candidatus Acidiferrales</taxon>
        <taxon>Candidatus Acidiferrum</taxon>
    </lineage>
</organism>